<dbReference type="GO" id="GO:0005942">
    <property type="term" value="C:phosphatidylinositol 3-kinase complex"/>
    <property type="evidence" value="ECO:0007669"/>
    <property type="project" value="TreeGrafter"/>
</dbReference>
<dbReference type="PANTHER" id="PTHR10155">
    <property type="entry name" value="PHOSPHATIDYLINOSITOL 3-KINASE REGULATORY SUBUNIT"/>
    <property type="match status" value="1"/>
</dbReference>
<dbReference type="CDD" id="cd09923">
    <property type="entry name" value="SH2_SOCS_family"/>
    <property type="match status" value="1"/>
</dbReference>
<dbReference type="SUPFAM" id="SSF55550">
    <property type="entry name" value="SH2 domain"/>
    <property type="match status" value="1"/>
</dbReference>
<dbReference type="GO" id="GO:0046854">
    <property type="term" value="P:phosphatidylinositol phosphate biosynthetic process"/>
    <property type="evidence" value="ECO:0007669"/>
    <property type="project" value="TreeGrafter"/>
</dbReference>
<dbReference type="InterPro" id="IPR036860">
    <property type="entry name" value="SH2_dom_sf"/>
</dbReference>
<evidence type="ECO:0000259" key="3">
    <source>
        <dbReference type="PROSITE" id="PS50001"/>
    </source>
</evidence>
<evidence type="ECO:0008006" key="7">
    <source>
        <dbReference type="Google" id="ProtNLM"/>
    </source>
</evidence>
<dbReference type="InterPro" id="IPR000980">
    <property type="entry name" value="SH2"/>
</dbReference>
<reference evidence="5" key="2">
    <citation type="submission" date="2022-10" db="EMBL/GenBank/DDBJ databases">
        <authorList>
            <consortium name="ENA_rothamsted_submissions"/>
            <consortium name="culmorum"/>
            <person name="King R."/>
        </authorList>
    </citation>
    <scope>NUCLEOTIDE SEQUENCE</scope>
</reference>
<evidence type="ECO:0000313" key="6">
    <source>
        <dbReference type="Proteomes" id="UP001153737"/>
    </source>
</evidence>
<dbReference type="PANTHER" id="PTHR10155:SF16">
    <property type="entry name" value="SUPPRESSOR OF CYTOKINE SIGNALING 2"/>
    <property type="match status" value="1"/>
</dbReference>
<protein>
    <recommendedName>
        <fullName evidence="7">Cytokine-inducible SH2-containing protein</fullName>
    </recommendedName>
</protein>
<dbReference type="AlphaFoldDB" id="A0A9N9SAT7"/>
<feature type="domain" description="SH2" evidence="3">
    <location>
        <begin position="95"/>
        <end position="207"/>
    </location>
</feature>
<dbReference type="SMART" id="SM00252">
    <property type="entry name" value="SH2"/>
    <property type="match status" value="1"/>
</dbReference>
<evidence type="ECO:0000256" key="1">
    <source>
        <dbReference type="ARBA" id="ARBA00022999"/>
    </source>
</evidence>
<evidence type="ECO:0000259" key="4">
    <source>
        <dbReference type="PROSITE" id="PS50225"/>
    </source>
</evidence>
<dbReference type="OrthoDB" id="10063348at2759"/>
<dbReference type="Pfam" id="PF00017">
    <property type="entry name" value="SH2"/>
    <property type="match status" value="1"/>
</dbReference>
<evidence type="ECO:0000256" key="2">
    <source>
        <dbReference type="PROSITE-ProRule" id="PRU00191"/>
    </source>
</evidence>
<dbReference type="Gene3D" id="3.30.505.10">
    <property type="entry name" value="SH2 domain"/>
    <property type="match status" value="1"/>
</dbReference>
<name>A0A9N9SAT7_PHACE</name>
<reference evidence="5" key="1">
    <citation type="submission" date="2022-01" db="EMBL/GenBank/DDBJ databases">
        <authorList>
            <person name="King R."/>
        </authorList>
    </citation>
    <scope>NUCLEOTIDE SEQUENCE</scope>
</reference>
<dbReference type="InterPro" id="IPR001496">
    <property type="entry name" value="SOCS_box"/>
</dbReference>
<keyword evidence="6" id="KW-1185">Reference proteome</keyword>
<dbReference type="Proteomes" id="UP001153737">
    <property type="component" value="Chromosome 1"/>
</dbReference>
<dbReference type="PROSITE" id="PS50001">
    <property type="entry name" value="SH2"/>
    <property type="match status" value="1"/>
</dbReference>
<gene>
    <name evidence="5" type="ORF">PHAECO_LOCUS1336</name>
</gene>
<evidence type="ECO:0000313" key="5">
    <source>
        <dbReference type="EMBL" id="CAG9813359.1"/>
    </source>
</evidence>
<dbReference type="EMBL" id="OU896707">
    <property type="protein sequence ID" value="CAG9813359.1"/>
    <property type="molecule type" value="Genomic_DNA"/>
</dbReference>
<dbReference type="GO" id="GO:0046935">
    <property type="term" value="F:1-phosphatidylinositol-3-kinase regulator activity"/>
    <property type="evidence" value="ECO:0007669"/>
    <property type="project" value="TreeGrafter"/>
</dbReference>
<organism evidence="5 6">
    <name type="scientific">Phaedon cochleariae</name>
    <name type="common">Mustard beetle</name>
    <dbReference type="NCBI Taxonomy" id="80249"/>
    <lineage>
        <taxon>Eukaryota</taxon>
        <taxon>Metazoa</taxon>
        <taxon>Ecdysozoa</taxon>
        <taxon>Arthropoda</taxon>
        <taxon>Hexapoda</taxon>
        <taxon>Insecta</taxon>
        <taxon>Pterygota</taxon>
        <taxon>Neoptera</taxon>
        <taxon>Endopterygota</taxon>
        <taxon>Coleoptera</taxon>
        <taxon>Polyphaga</taxon>
        <taxon>Cucujiformia</taxon>
        <taxon>Chrysomeloidea</taxon>
        <taxon>Chrysomelidae</taxon>
        <taxon>Chrysomelinae</taxon>
        <taxon>Chrysomelini</taxon>
        <taxon>Phaedon</taxon>
    </lineage>
</organism>
<proteinExistence type="predicted"/>
<dbReference type="PROSITE" id="PS50225">
    <property type="entry name" value="SOCS"/>
    <property type="match status" value="1"/>
</dbReference>
<sequence length="263" mass="29122">MLGCSTVCPNCTHEFQCCPQPPACCPARRTQLSLGSGGGLVAAPSPQVSPSMPLAFILPPFAPPLHALPSPGEARPDTELERLSDTVRALRQSGWYYEGISYQQSDDLLKGTTVGTFLVRNSSDPKFLFSLSVQTERGPTSVRLFYFNGYFRLDAQPHLQTAMPMFPSVVSLVEHYIEQSRLCKSNAQVWVDQQGKWYSSILLDKPLRRKSEPAGLKHLARLAVHRGLKRSGQPRLAMLPPPHTQLDLPKSLAAYLSEYPFSL</sequence>
<dbReference type="PRINTS" id="PR00401">
    <property type="entry name" value="SH2DOMAIN"/>
</dbReference>
<feature type="domain" description="SOCS box" evidence="4">
    <location>
        <begin position="202"/>
        <end position="262"/>
    </location>
</feature>
<accession>A0A9N9SAT7</accession>
<keyword evidence="1 2" id="KW-0727">SH2 domain</keyword>